<gene>
    <name evidence="2" type="ORF">GCM10010246_68290</name>
</gene>
<dbReference type="RefSeq" id="WP_346178181.1">
    <property type="nucleotide sequence ID" value="NZ_BAAASD010000041.1"/>
</dbReference>
<evidence type="ECO:0000313" key="2">
    <source>
        <dbReference type="EMBL" id="GAA2365783.1"/>
    </source>
</evidence>
<proteinExistence type="predicted"/>
<evidence type="ECO:0000313" key="3">
    <source>
        <dbReference type="Proteomes" id="UP001500253"/>
    </source>
</evidence>
<evidence type="ECO:0000259" key="1">
    <source>
        <dbReference type="Pfam" id="PF01370"/>
    </source>
</evidence>
<dbReference type="PANTHER" id="PTHR48079">
    <property type="entry name" value="PROTEIN YEEZ"/>
    <property type="match status" value="1"/>
</dbReference>
<accession>A0ABP5U017</accession>
<keyword evidence="3" id="KW-1185">Reference proteome</keyword>
<dbReference type="PANTHER" id="PTHR48079:SF6">
    <property type="entry name" value="NAD(P)-BINDING DOMAIN-CONTAINING PROTEIN-RELATED"/>
    <property type="match status" value="1"/>
</dbReference>
<dbReference type="EMBL" id="BAAASD010000041">
    <property type="protein sequence ID" value="GAA2365783.1"/>
    <property type="molecule type" value="Genomic_DNA"/>
</dbReference>
<dbReference type="Gene3D" id="3.40.50.720">
    <property type="entry name" value="NAD(P)-binding Rossmann-like Domain"/>
    <property type="match status" value="1"/>
</dbReference>
<dbReference type="Proteomes" id="UP001500253">
    <property type="component" value="Unassembled WGS sequence"/>
</dbReference>
<feature type="domain" description="NAD-dependent epimerase/dehydratase" evidence="1">
    <location>
        <begin position="3"/>
        <end position="135"/>
    </location>
</feature>
<dbReference type="InterPro" id="IPR036291">
    <property type="entry name" value="NAD(P)-bd_dom_sf"/>
</dbReference>
<dbReference type="InterPro" id="IPR001509">
    <property type="entry name" value="Epimerase_deHydtase"/>
</dbReference>
<reference evidence="3" key="1">
    <citation type="journal article" date="2019" name="Int. J. Syst. Evol. Microbiol.">
        <title>The Global Catalogue of Microorganisms (GCM) 10K type strain sequencing project: providing services to taxonomists for standard genome sequencing and annotation.</title>
        <authorList>
            <consortium name="The Broad Institute Genomics Platform"/>
            <consortium name="The Broad Institute Genome Sequencing Center for Infectious Disease"/>
            <person name="Wu L."/>
            <person name="Ma J."/>
        </authorList>
    </citation>
    <scope>NUCLEOTIDE SEQUENCE [LARGE SCALE GENOMIC DNA]</scope>
    <source>
        <strain evidence="3">JCM 4316</strain>
    </source>
</reference>
<name>A0ABP5U017_9ACTN</name>
<organism evidence="2 3">
    <name type="scientific">Streptomyces cuspidosporus</name>
    <dbReference type="NCBI Taxonomy" id="66882"/>
    <lineage>
        <taxon>Bacteria</taxon>
        <taxon>Bacillati</taxon>
        <taxon>Actinomycetota</taxon>
        <taxon>Actinomycetes</taxon>
        <taxon>Kitasatosporales</taxon>
        <taxon>Streptomycetaceae</taxon>
        <taxon>Streptomyces</taxon>
    </lineage>
</organism>
<sequence>MRVLVTGATGVVGRPLVGALRARGHQVSALVREESRAKAPDADAVVVADALDRQGLLSAVAAVRPEAVVHQMTALRLLRDDPAAAFARTARLRAEGTAGLVEAAREAGARRLVAQSIAFAAAPAGGPVLDEEAPLYVDAPDPGWAATVRAVAELERLVLGGPGPAGAGPAGPGSAGPGPEGVVLRYGTLYGPGTAYARTGATGQAVLAGRLPLPEGAAGITSFLHVEDAVGAAVAAVESETTGVFHVTDDEPAPAAQWLPHYARTLGGPAPRTVPAALAPRLLGWFVAHQLTAARGAANGRARTALGWRPGRPSWRDGLGAE</sequence>
<comment type="caution">
    <text evidence="2">The sequence shown here is derived from an EMBL/GenBank/DDBJ whole genome shotgun (WGS) entry which is preliminary data.</text>
</comment>
<dbReference type="SUPFAM" id="SSF51735">
    <property type="entry name" value="NAD(P)-binding Rossmann-fold domains"/>
    <property type="match status" value="1"/>
</dbReference>
<dbReference type="InterPro" id="IPR051783">
    <property type="entry name" value="NAD(P)-dependent_oxidoreduct"/>
</dbReference>
<dbReference type="Pfam" id="PF01370">
    <property type="entry name" value="Epimerase"/>
    <property type="match status" value="1"/>
</dbReference>
<protein>
    <submittedName>
        <fullName evidence="2">NAD(P)-dependent oxidoreductase</fullName>
    </submittedName>
</protein>